<name>A0A067Q105_9AGAM</name>
<dbReference type="InParanoid" id="A0A067Q105"/>
<dbReference type="Proteomes" id="UP000027265">
    <property type="component" value="Unassembled WGS sequence"/>
</dbReference>
<feature type="transmembrane region" description="Helical" evidence="1">
    <location>
        <begin position="430"/>
        <end position="452"/>
    </location>
</feature>
<feature type="chain" id="PRO_5001643642" evidence="2">
    <location>
        <begin position="37"/>
        <end position="545"/>
    </location>
</feature>
<keyword evidence="1" id="KW-0812">Transmembrane</keyword>
<feature type="signal peptide" evidence="2">
    <location>
        <begin position="1"/>
        <end position="36"/>
    </location>
</feature>
<evidence type="ECO:0000256" key="2">
    <source>
        <dbReference type="SAM" id="SignalP"/>
    </source>
</evidence>
<reference evidence="4" key="1">
    <citation type="journal article" date="2014" name="Proc. Natl. Acad. Sci. U.S.A.">
        <title>Extensive sampling of basidiomycete genomes demonstrates inadequacy of the white-rot/brown-rot paradigm for wood decay fungi.</title>
        <authorList>
            <person name="Riley R."/>
            <person name="Salamov A.A."/>
            <person name="Brown D.W."/>
            <person name="Nagy L.G."/>
            <person name="Floudas D."/>
            <person name="Held B.W."/>
            <person name="Levasseur A."/>
            <person name="Lombard V."/>
            <person name="Morin E."/>
            <person name="Otillar R."/>
            <person name="Lindquist E.A."/>
            <person name="Sun H."/>
            <person name="LaButti K.M."/>
            <person name="Schmutz J."/>
            <person name="Jabbour D."/>
            <person name="Luo H."/>
            <person name="Baker S.E."/>
            <person name="Pisabarro A.G."/>
            <person name="Walton J.D."/>
            <person name="Blanchette R.A."/>
            <person name="Henrissat B."/>
            <person name="Martin F."/>
            <person name="Cullen D."/>
            <person name="Hibbett D.S."/>
            <person name="Grigoriev I.V."/>
        </authorList>
    </citation>
    <scope>NUCLEOTIDE SEQUENCE [LARGE SCALE GENOMIC DNA]</scope>
    <source>
        <strain evidence="4">MUCL 33604</strain>
    </source>
</reference>
<dbReference type="AlphaFoldDB" id="A0A067Q105"/>
<protein>
    <submittedName>
        <fullName evidence="3">Uncharacterized protein</fullName>
    </submittedName>
</protein>
<evidence type="ECO:0000313" key="4">
    <source>
        <dbReference type="Proteomes" id="UP000027265"/>
    </source>
</evidence>
<keyword evidence="4" id="KW-1185">Reference proteome</keyword>
<keyword evidence="2" id="KW-0732">Signal</keyword>
<sequence>MVIVTRNAPVQLQLFMVARVALLVILSALLIDLAQAVPAPSPVRCSTTTLQDIATFFLANYVAHAATIPTAAGAKWYDTAFWTVFGLFLPYSGLGRALGLIWRHLAVGPTSLEKAAARDALLVVVRSDGWEPTEQPEELYMKIPDNFHDIDPGSVPYGRITFCGVSHAPDHFPVDHRHITLHGAVALPNGYMLAFPSVLDLGKCFPSGNMAMFDLGQYFPFESKTNRSIVIGRSQSWLKVAASVAQLVYTSITIYRARGDQLDQYGYAAFGLSVFPYTIMSLVNLLCVGLVGEYPCSYMLRTPIMCEAERRGGSFYGAVGILDDKVDAEMEMEVNDAGQESSNNIEHGLWARYSQAKVSLVAKESPWDEGDLLDKILVVEVGDITRRFRYTLSNDSGSPPPAYEFQMLPHANQGAFPHGCSQRSTKHPRLTFYSFIVFGLVALALPSIFIAFLTQYRAGRSTVAERSWMMAWLYESPYVFFAWGIISLLIPHVSPSWLEALTAHGHVGPFVILGLFWGGMLIPAIGGFVTVGRMLKDYGTCSPAS</sequence>
<feature type="transmembrane region" description="Helical" evidence="1">
    <location>
        <begin position="236"/>
        <end position="255"/>
    </location>
</feature>
<keyword evidence="1" id="KW-1133">Transmembrane helix</keyword>
<feature type="transmembrane region" description="Helical" evidence="1">
    <location>
        <begin position="510"/>
        <end position="531"/>
    </location>
</feature>
<proteinExistence type="predicted"/>
<evidence type="ECO:0000313" key="3">
    <source>
        <dbReference type="EMBL" id="KDQ59815.1"/>
    </source>
</evidence>
<dbReference type="EMBL" id="KL197715">
    <property type="protein sequence ID" value="KDQ59815.1"/>
    <property type="molecule type" value="Genomic_DNA"/>
</dbReference>
<keyword evidence="1" id="KW-0472">Membrane</keyword>
<dbReference type="HOGENOM" id="CLU_020135_1_0_1"/>
<dbReference type="OrthoDB" id="3253026at2759"/>
<feature type="transmembrane region" description="Helical" evidence="1">
    <location>
        <begin position="472"/>
        <end position="490"/>
    </location>
</feature>
<gene>
    <name evidence="3" type="ORF">JAAARDRAFT_205777</name>
</gene>
<evidence type="ECO:0000256" key="1">
    <source>
        <dbReference type="SAM" id="Phobius"/>
    </source>
</evidence>
<feature type="transmembrane region" description="Helical" evidence="1">
    <location>
        <begin position="267"/>
        <end position="291"/>
    </location>
</feature>
<organism evidence="3 4">
    <name type="scientific">Jaapia argillacea MUCL 33604</name>
    <dbReference type="NCBI Taxonomy" id="933084"/>
    <lineage>
        <taxon>Eukaryota</taxon>
        <taxon>Fungi</taxon>
        <taxon>Dikarya</taxon>
        <taxon>Basidiomycota</taxon>
        <taxon>Agaricomycotina</taxon>
        <taxon>Agaricomycetes</taxon>
        <taxon>Agaricomycetidae</taxon>
        <taxon>Jaapiales</taxon>
        <taxon>Jaapiaceae</taxon>
        <taxon>Jaapia</taxon>
    </lineage>
</organism>
<accession>A0A067Q105</accession>